<feature type="compositionally biased region" description="Low complexity" evidence="1">
    <location>
        <begin position="58"/>
        <end position="74"/>
    </location>
</feature>
<dbReference type="EMBL" id="JACHJI010000004">
    <property type="protein sequence ID" value="MBB4898738.1"/>
    <property type="molecule type" value="Genomic_DNA"/>
</dbReference>
<reference evidence="2 3" key="1">
    <citation type="submission" date="2020-08" db="EMBL/GenBank/DDBJ databases">
        <title>Genomic Encyclopedia of Type Strains, Phase III (KMG-III): the genomes of soil and plant-associated and newly described type strains.</title>
        <authorList>
            <person name="Whitman W."/>
        </authorList>
    </citation>
    <scope>NUCLEOTIDE SEQUENCE [LARGE SCALE GENOMIC DNA]</scope>
    <source>
        <strain evidence="2 3">CECT 3273</strain>
    </source>
</reference>
<comment type="caution">
    <text evidence="2">The sequence shown here is derived from an EMBL/GenBank/DDBJ whole genome shotgun (WGS) entry which is preliminary data.</text>
</comment>
<feature type="compositionally biased region" description="Basic and acidic residues" evidence="1">
    <location>
        <begin position="14"/>
        <end position="32"/>
    </location>
</feature>
<evidence type="ECO:0000313" key="3">
    <source>
        <dbReference type="Proteomes" id="UP000579523"/>
    </source>
</evidence>
<gene>
    <name evidence="2" type="ORF">FHS37_002796</name>
</gene>
<protein>
    <submittedName>
        <fullName evidence="2">Uncharacterized protein</fullName>
    </submittedName>
</protein>
<evidence type="ECO:0000313" key="2">
    <source>
        <dbReference type="EMBL" id="MBB4898738.1"/>
    </source>
</evidence>
<dbReference type="Proteomes" id="UP000579523">
    <property type="component" value="Unassembled WGS sequence"/>
</dbReference>
<organism evidence="2 3">
    <name type="scientific">Streptomyces griseomycini</name>
    <dbReference type="NCBI Taxonomy" id="66895"/>
    <lineage>
        <taxon>Bacteria</taxon>
        <taxon>Bacillati</taxon>
        <taxon>Actinomycetota</taxon>
        <taxon>Actinomycetes</taxon>
        <taxon>Kitasatosporales</taxon>
        <taxon>Streptomycetaceae</taxon>
        <taxon>Streptomyces</taxon>
    </lineage>
</organism>
<feature type="region of interest" description="Disordered" evidence="1">
    <location>
        <begin position="1"/>
        <end position="74"/>
    </location>
</feature>
<sequence length="74" mass="7973">MAEETAAPEAAVEGEPRLPDPEVRRSPDRVADLLRPASAPLRRGVTRRRPPWAGYERGPAPGVPVVAPSSVPQR</sequence>
<dbReference type="AlphaFoldDB" id="A0A7W7LZU3"/>
<dbReference type="RefSeq" id="WP_184820792.1">
    <property type="nucleotide sequence ID" value="NZ_BMTI01000005.1"/>
</dbReference>
<accession>A0A7W7LZU3</accession>
<evidence type="ECO:0000256" key="1">
    <source>
        <dbReference type="SAM" id="MobiDB-lite"/>
    </source>
</evidence>
<proteinExistence type="predicted"/>
<keyword evidence="3" id="KW-1185">Reference proteome</keyword>
<name>A0A7W7LZU3_9ACTN</name>
<feature type="compositionally biased region" description="Low complexity" evidence="1">
    <location>
        <begin position="1"/>
        <end position="13"/>
    </location>
</feature>